<evidence type="ECO:0000256" key="14">
    <source>
        <dbReference type="ARBA" id="ARBA00048798"/>
    </source>
</evidence>
<dbReference type="PANTHER" id="PTHR42743:SF11">
    <property type="entry name" value="AMINODEOXYCHORISMATE LYASE"/>
    <property type="match status" value="1"/>
</dbReference>
<comment type="catalytic activity">
    <reaction evidence="14">
        <text>L-isoleucine + 2-oxoglutarate = (S)-3-methyl-2-oxopentanoate + L-glutamate</text>
        <dbReference type="Rhea" id="RHEA:24801"/>
        <dbReference type="ChEBI" id="CHEBI:16810"/>
        <dbReference type="ChEBI" id="CHEBI:29985"/>
        <dbReference type="ChEBI" id="CHEBI:35146"/>
        <dbReference type="ChEBI" id="CHEBI:58045"/>
        <dbReference type="EC" id="2.6.1.42"/>
    </reaction>
</comment>
<dbReference type="PROSITE" id="PS00770">
    <property type="entry name" value="AA_TRANSFER_CLASS_4"/>
    <property type="match status" value="1"/>
</dbReference>
<dbReference type="GO" id="GO:0009099">
    <property type="term" value="P:L-valine biosynthetic process"/>
    <property type="evidence" value="ECO:0007669"/>
    <property type="project" value="UniProtKB-UniPathway"/>
</dbReference>
<evidence type="ECO:0000256" key="9">
    <source>
        <dbReference type="ARBA" id="ARBA00022605"/>
    </source>
</evidence>
<comment type="pathway">
    <text evidence="3">Amino-acid biosynthesis; L-isoleucine biosynthesis; L-isoleucine from 2-oxobutanoate: step 4/4.</text>
</comment>
<dbReference type="CDD" id="cd01557">
    <property type="entry name" value="BCAT_beta_family"/>
    <property type="match status" value="1"/>
</dbReference>
<dbReference type="Pfam" id="PF01063">
    <property type="entry name" value="Aminotran_4"/>
    <property type="match status" value="1"/>
</dbReference>
<keyword evidence="9" id="KW-0028">Amino-acid biosynthesis</keyword>
<comment type="catalytic activity">
    <reaction evidence="15">
        <text>L-leucine + 2-oxoglutarate = 4-methyl-2-oxopentanoate + L-glutamate</text>
        <dbReference type="Rhea" id="RHEA:18321"/>
        <dbReference type="ChEBI" id="CHEBI:16810"/>
        <dbReference type="ChEBI" id="CHEBI:17865"/>
        <dbReference type="ChEBI" id="CHEBI:29985"/>
        <dbReference type="ChEBI" id="CHEBI:57427"/>
        <dbReference type="EC" id="2.6.1.42"/>
    </reaction>
</comment>
<evidence type="ECO:0000256" key="6">
    <source>
        <dbReference type="ARBA" id="ARBA00009320"/>
    </source>
</evidence>
<proteinExistence type="inferred from homology"/>
<evidence type="ECO:0000256" key="11">
    <source>
        <dbReference type="ARBA" id="ARBA00022898"/>
    </source>
</evidence>
<comment type="cofactor">
    <cofactor evidence="1">
        <name>pyridoxal 5'-phosphate</name>
        <dbReference type="ChEBI" id="CHEBI:597326"/>
    </cofactor>
</comment>
<dbReference type="UniPathway" id="UPA00049">
    <property type="reaction ID" value="UER00062"/>
</dbReference>
<gene>
    <name evidence="16" type="ORF">METZ01_LOCUS187053</name>
</gene>
<evidence type="ECO:0000256" key="4">
    <source>
        <dbReference type="ARBA" id="ARBA00004931"/>
    </source>
</evidence>
<dbReference type="UniPathway" id="UPA00048">
    <property type="reaction ID" value="UER00073"/>
</dbReference>
<dbReference type="PANTHER" id="PTHR42743">
    <property type="entry name" value="AMINO-ACID AMINOTRANSFERASE"/>
    <property type="match status" value="1"/>
</dbReference>
<evidence type="ECO:0000256" key="15">
    <source>
        <dbReference type="ARBA" id="ARBA00049229"/>
    </source>
</evidence>
<keyword evidence="10" id="KW-0808">Transferase</keyword>
<evidence type="ECO:0000256" key="1">
    <source>
        <dbReference type="ARBA" id="ARBA00001933"/>
    </source>
</evidence>
<dbReference type="GO" id="GO:0009097">
    <property type="term" value="P:isoleucine biosynthetic process"/>
    <property type="evidence" value="ECO:0007669"/>
    <property type="project" value="UniProtKB-UniPathway"/>
</dbReference>
<dbReference type="InterPro" id="IPR005785">
    <property type="entry name" value="B_amino_transI"/>
</dbReference>
<dbReference type="GO" id="GO:0009098">
    <property type="term" value="P:L-leucine biosynthetic process"/>
    <property type="evidence" value="ECO:0007669"/>
    <property type="project" value="UniProtKB-UniPathway"/>
</dbReference>
<keyword evidence="8" id="KW-0032">Aminotransferase</keyword>
<protein>
    <recommendedName>
        <fullName evidence="7">branched-chain-amino-acid transaminase</fullName>
        <ecNumber evidence="7">2.6.1.42</ecNumber>
    </recommendedName>
</protein>
<name>A0A382D7U8_9ZZZZ</name>
<dbReference type="Gene3D" id="3.20.10.10">
    <property type="entry name" value="D-amino Acid Aminotransferase, subunit A, domain 2"/>
    <property type="match status" value="1"/>
</dbReference>
<dbReference type="InterPro" id="IPR043132">
    <property type="entry name" value="BCAT-like_C"/>
</dbReference>
<dbReference type="InterPro" id="IPR033939">
    <property type="entry name" value="BCAT_family"/>
</dbReference>
<evidence type="ECO:0000256" key="12">
    <source>
        <dbReference type="ARBA" id="ARBA00023304"/>
    </source>
</evidence>
<evidence type="ECO:0000256" key="5">
    <source>
        <dbReference type="ARBA" id="ARBA00005072"/>
    </source>
</evidence>
<sequence length="307" mass="34251">MSIKSDFIWLEGELVPFEDANLHFLTSSLHYGTAIFEGIRSYLTSRGPAVFRLKDHIARFFQSAKILGYRELPYSEETIIEASLELIGKNGFEDCYIRPLIYIKNGGWNLVIDGVEVQIGIAAWQWKNYLGEDAQKHGIRANVATYGRLHPNITMTKAKIAGNYVNSVLARTESHRAGFDEALLLDPSGSVAEGTGENIFVVRNGIISTPPLEMVLNGLTRDSIITLGRSIGYEIVEEKISRDQLYTADEVFVTGTAAEIVALREIDYRTIGEGSMGPVCAKLQKLYHQAVRGELEGFESWLDYVHV</sequence>
<dbReference type="UniPathway" id="UPA00047">
    <property type="reaction ID" value="UER00058"/>
</dbReference>
<evidence type="ECO:0000256" key="7">
    <source>
        <dbReference type="ARBA" id="ARBA00013053"/>
    </source>
</evidence>
<dbReference type="Gene3D" id="3.30.470.10">
    <property type="match status" value="1"/>
</dbReference>
<dbReference type="InterPro" id="IPR018300">
    <property type="entry name" value="Aminotrans_IV_CS"/>
</dbReference>
<keyword evidence="11" id="KW-0663">Pyridoxal phosphate</keyword>
<comment type="pathway">
    <text evidence="5">Amino-acid biosynthesis; L-leucine biosynthesis; L-leucine from 3-methyl-2-oxobutanoate: step 4/4.</text>
</comment>
<comment type="similarity">
    <text evidence="6">Belongs to the class-IV pyridoxal-phosphate-dependent aminotransferase family.</text>
</comment>
<dbReference type="InterPro" id="IPR050571">
    <property type="entry name" value="Class-IV_PLP-Dep_Aminotrnsfr"/>
</dbReference>
<organism evidence="16">
    <name type="scientific">marine metagenome</name>
    <dbReference type="NCBI Taxonomy" id="408172"/>
    <lineage>
        <taxon>unclassified sequences</taxon>
        <taxon>metagenomes</taxon>
        <taxon>ecological metagenomes</taxon>
    </lineage>
</organism>
<evidence type="ECO:0000256" key="10">
    <source>
        <dbReference type="ARBA" id="ARBA00022679"/>
    </source>
</evidence>
<comment type="catalytic activity">
    <reaction evidence="13">
        <text>L-valine + 2-oxoglutarate = 3-methyl-2-oxobutanoate + L-glutamate</text>
        <dbReference type="Rhea" id="RHEA:24813"/>
        <dbReference type="ChEBI" id="CHEBI:11851"/>
        <dbReference type="ChEBI" id="CHEBI:16810"/>
        <dbReference type="ChEBI" id="CHEBI:29985"/>
        <dbReference type="ChEBI" id="CHEBI:57762"/>
        <dbReference type="EC" id="2.6.1.42"/>
    </reaction>
</comment>
<evidence type="ECO:0000256" key="2">
    <source>
        <dbReference type="ARBA" id="ARBA00003109"/>
    </source>
</evidence>
<keyword evidence="12" id="KW-0100">Branched-chain amino acid biosynthesis</keyword>
<reference evidence="16" key="1">
    <citation type="submission" date="2018-05" db="EMBL/GenBank/DDBJ databases">
        <authorList>
            <person name="Lanie J.A."/>
            <person name="Ng W.-L."/>
            <person name="Kazmierczak K.M."/>
            <person name="Andrzejewski T.M."/>
            <person name="Davidsen T.M."/>
            <person name="Wayne K.J."/>
            <person name="Tettelin H."/>
            <person name="Glass J.I."/>
            <person name="Rusch D."/>
            <person name="Podicherti R."/>
            <person name="Tsui H.-C.T."/>
            <person name="Winkler M.E."/>
        </authorList>
    </citation>
    <scope>NUCLEOTIDE SEQUENCE</scope>
</reference>
<dbReference type="SUPFAM" id="SSF56752">
    <property type="entry name" value="D-aminoacid aminotransferase-like PLP-dependent enzymes"/>
    <property type="match status" value="1"/>
</dbReference>
<dbReference type="InterPro" id="IPR001544">
    <property type="entry name" value="Aminotrans_IV"/>
</dbReference>
<dbReference type="AlphaFoldDB" id="A0A382D7U8"/>
<accession>A0A382D7U8</accession>
<dbReference type="GO" id="GO:0004084">
    <property type="term" value="F:branched-chain-amino-acid transaminase activity"/>
    <property type="evidence" value="ECO:0007669"/>
    <property type="project" value="UniProtKB-EC"/>
</dbReference>
<evidence type="ECO:0000256" key="13">
    <source>
        <dbReference type="ARBA" id="ARBA00048212"/>
    </source>
</evidence>
<evidence type="ECO:0000256" key="3">
    <source>
        <dbReference type="ARBA" id="ARBA00004824"/>
    </source>
</evidence>
<comment type="function">
    <text evidence="2">Acts on leucine, isoleucine and valine.</text>
</comment>
<dbReference type="InterPro" id="IPR043131">
    <property type="entry name" value="BCAT-like_N"/>
</dbReference>
<dbReference type="EC" id="2.6.1.42" evidence="7"/>
<evidence type="ECO:0000256" key="8">
    <source>
        <dbReference type="ARBA" id="ARBA00022576"/>
    </source>
</evidence>
<comment type="pathway">
    <text evidence="4">Amino-acid biosynthesis; L-valine biosynthesis; L-valine from pyruvate: step 4/4.</text>
</comment>
<dbReference type="NCBIfam" id="TIGR01122">
    <property type="entry name" value="ilvE_I"/>
    <property type="match status" value="1"/>
</dbReference>
<dbReference type="EMBL" id="UINC01037940">
    <property type="protein sequence ID" value="SVB34199.1"/>
    <property type="molecule type" value="Genomic_DNA"/>
</dbReference>
<dbReference type="NCBIfam" id="NF005146">
    <property type="entry name" value="PRK06606.1"/>
    <property type="match status" value="1"/>
</dbReference>
<dbReference type="InterPro" id="IPR036038">
    <property type="entry name" value="Aminotransferase-like"/>
</dbReference>
<evidence type="ECO:0000313" key="16">
    <source>
        <dbReference type="EMBL" id="SVB34199.1"/>
    </source>
</evidence>
<dbReference type="FunFam" id="3.20.10.10:FF:000002">
    <property type="entry name" value="D-alanine aminotransferase"/>
    <property type="match status" value="1"/>
</dbReference>